<dbReference type="RefSeq" id="WP_249328998.1">
    <property type="nucleotide sequence ID" value="NZ_CP060635.1"/>
</dbReference>
<dbReference type="KEGG" id="whj:H9Q79_00830"/>
<feature type="coiled-coil region" evidence="1">
    <location>
        <begin position="47"/>
        <end position="74"/>
    </location>
</feature>
<proteinExistence type="predicted"/>
<organism evidence="2 3">
    <name type="scientific">Wansuia hejianensis</name>
    <dbReference type="NCBI Taxonomy" id="2763667"/>
    <lineage>
        <taxon>Bacteria</taxon>
        <taxon>Bacillati</taxon>
        <taxon>Bacillota</taxon>
        <taxon>Clostridia</taxon>
        <taxon>Lachnospirales</taxon>
        <taxon>Lachnospiraceae</taxon>
        <taxon>Wansuia</taxon>
    </lineage>
</organism>
<reference evidence="2 3" key="1">
    <citation type="submission" date="2020-08" db="EMBL/GenBank/DDBJ databases">
        <authorList>
            <person name="Liu C."/>
            <person name="Sun Q."/>
        </authorList>
    </citation>
    <scope>NUCLEOTIDE SEQUENCE [LARGE SCALE GENOMIC DNA]</scope>
    <source>
        <strain evidence="2 3">NSJ-29</strain>
    </source>
</reference>
<dbReference type="Proteomes" id="UP000515860">
    <property type="component" value="Chromosome"/>
</dbReference>
<evidence type="ECO:0000313" key="2">
    <source>
        <dbReference type="EMBL" id="QNM08883.1"/>
    </source>
</evidence>
<dbReference type="EMBL" id="CP060635">
    <property type="protein sequence ID" value="QNM08883.1"/>
    <property type="molecule type" value="Genomic_DNA"/>
</dbReference>
<protein>
    <submittedName>
        <fullName evidence="2">DUF1490 domain-containing protein</fullName>
    </submittedName>
</protein>
<keyword evidence="3" id="KW-1185">Reference proteome</keyword>
<evidence type="ECO:0000256" key="1">
    <source>
        <dbReference type="SAM" id="Coils"/>
    </source>
</evidence>
<gene>
    <name evidence="2" type="ORF">H9Q79_00830</name>
</gene>
<dbReference type="AlphaFoldDB" id="A0A7G9GDK1"/>
<evidence type="ECO:0000313" key="3">
    <source>
        <dbReference type="Proteomes" id="UP000515860"/>
    </source>
</evidence>
<name>A0A7G9GDK1_9FIRM</name>
<keyword evidence="1" id="KW-0175">Coiled coil</keyword>
<accession>A0A7G9GDK1</accession>
<sequence>MGNPLKSTKFWLFVGGAAAGLFARSKTARRACVNGIAAGMQMKDQMAAGLQNMKEEAQDIYEDAKRKAAGEEAAL</sequence>